<dbReference type="GO" id="GO:0008168">
    <property type="term" value="F:methyltransferase activity"/>
    <property type="evidence" value="ECO:0007669"/>
    <property type="project" value="UniProtKB-KW"/>
</dbReference>
<feature type="domain" description="Methyltransferase type 12" evidence="1">
    <location>
        <begin position="136"/>
        <end position="231"/>
    </location>
</feature>
<dbReference type="InterPro" id="IPR029063">
    <property type="entry name" value="SAM-dependent_MTases_sf"/>
</dbReference>
<organism evidence="2 3">
    <name type="scientific">Inhella proteolytica</name>
    <dbReference type="NCBI Taxonomy" id="2795029"/>
    <lineage>
        <taxon>Bacteria</taxon>
        <taxon>Pseudomonadati</taxon>
        <taxon>Pseudomonadota</taxon>
        <taxon>Betaproteobacteria</taxon>
        <taxon>Burkholderiales</taxon>
        <taxon>Sphaerotilaceae</taxon>
        <taxon>Inhella</taxon>
    </lineage>
</organism>
<dbReference type="Proteomes" id="UP000613266">
    <property type="component" value="Unassembled WGS sequence"/>
</dbReference>
<keyword evidence="3" id="KW-1185">Reference proteome</keyword>
<reference evidence="2" key="1">
    <citation type="submission" date="2020-12" db="EMBL/GenBank/DDBJ databases">
        <title>The genome sequence of Inhella sp. 1Y17.</title>
        <authorList>
            <person name="Liu Y."/>
        </authorList>
    </citation>
    <scope>NUCLEOTIDE SEQUENCE</scope>
    <source>
        <strain evidence="2">1Y17</strain>
    </source>
</reference>
<protein>
    <submittedName>
        <fullName evidence="2">Class I SAM-dependent methyltransferase</fullName>
    </submittedName>
</protein>
<dbReference type="PANTHER" id="PTHR43861">
    <property type="entry name" value="TRANS-ACONITATE 2-METHYLTRANSFERASE-RELATED"/>
    <property type="match status" value="1"/>
</dbReference>
<keyword evidence="2" id="KW-0489">Methyltransferase</keyword>
<dbReference type="InterPro" id="IPR013217">
    <property type="entry name" value="Methyltransf_12"/>
</dbReference>
<keyword evidence="2" id="KW-0808">Transferase</keyword>
<dbReference type="Pfam" id="PF08242">
    <property type="entry name" value="Methyltransf_12"/>
    <property type="match status" value="1"/>
</dbReference>
<evidence type="ECO:0000259" key="1">
    <source>
        <dbReference type="Pfam" id="PF08242"/>
    </source>
</evidence>
<gene>
    <name evidence="2" type="ORF">I7X39_16820</name>
</gene>
<sequence>MSLSPASLQALADDTAFCDALLARSQHLREQLDARMEQVLVDQLDGLAAAFKPSQVEVEVDEATRARLFEIVARQWAHVGEQMPHFSVLSHEDWRPEQLTAERLADFYETGRGELVLLRRLLSQVGLGLPCKARCVELGCGVGRVTVHLAPQFGEVEGLDVSPGNLAECERALAARDIRNVRLTRLQAPPDIQQLAPYDLLFSRMVLQHNPPPIQHYLLRELLARLRPGGIVVFQLVTGGPSYGYLAAQHLQKHATTDFEIHALPMPAALALLRASGCALLDVFRDTAGGFNVSSYTFLAQKL</sequence>
<dbReference type="EMBL" id="JAEDAK010000013">
    <property type="protein sequence ID" value="MBH9578557.1"/>
    <property type="molecule type" value="Genomic_DNA"/>
</dbReference>
<dbReference type="SUPFAM" id="SSF53335">
    <property type="entry name" value="S-adenosyl-L-methionine-dependent methyltransferases"/>
    <property type="match status" value="1"/>
</dbReference>
<dbReference type="AlphaFoldDB" id="A0A931J8Z2"/>
<proteinExistence type="predicted"/>
<dbReference type="RefSeq" id="WP_198112329.1">
    <property type="nucleotide sequence ID" value="NZ_JAEDAK010000013.1"/>
</dbReference>
<evidence type="ECO:0000313" key="2">
    <source>
        <dbReference type="EMBL" id="MBH9578557.1"/>
    </source>
</evidence>
<comment type="caution">
    <text evidence="2">The sequence shown here is derived from an EMBL/GenBank/DDBJ whole genome shotgun (WGS) entry which is preliminary data.</text>
</comment>
<dbReference type="CDD" id="cd02440">
    <property type="entry name" value="AdoMet_MTases"/>
    <property type="match status" value="1"/>
</dbReference>
<dbReference type="GO" id="GO:0032259">
    <property type="term" value="P:methylation"/>
    <property type="evidence" value="ECO:0007669"/>
    <property type="project" value="UniProtKB-KW"/>
</dbReference>
<dbReference type="Gene3D" id="3.40.50.150">
    <property type="entry name" value="Vaccinia Virus protein VP39"/>
    <property type="match status" value="1"/>
</dbReference>
<evidence type="ECO:0000313" key="3">
    <source>
        <dbReference type="Proteomes" id="UP000613266"/>
    </source>
</evidence>
<accession>A0A931J8Z2</accession>
<name>A0A931J8Z2_9BURK</name>